<feature type="compositionally biased region" description="Basic and acidic residues" evidence="2">
    <location>
        <begin position="303"/>
        <end position="317"/>
    </location>
</feature>
<evidence type="ECO:0000313" key="4">
    <source>
        <dbReference type="Proteomes" id="UP001365542"/>
    </source>
</evidence>
<feature type="compositionally biased region" description="Acidic residues" evidence="2">
    <location>
        <begin position="320"/>
        <end position="334"/>
    </location>
</feature>
<feature type="coiled-coil region" evidence="1">
    <location>
        <begin position="508"/>
        <end position="556"/>
    </location>
</feature>
<comment type="caution">
    <text evidence="3">The sequence shown here is derived from an EMBL/GenBank/DDBJ whole genome shotgun (WGS) entry which is preliminary data.</text>
</comment>
<proteinExistence type="predicted"/>
<keyword evidence="4" id="KW-1185">Reference proteome</keyword>
<evidence type="ECO:0000313" key="3">
    <source>
        <dbReference type="EMBL" id="KAK6527701.1"/>
    </source>
</evidence>
<feature type="region of interest" description="Disordered" evidence="2">
    <location>
        <begin position="294"/>
        <end position="354"/>
    </location>
</feature>
<protein>
    <submittedName>
        <fullName evidence="3">Uncharacterized protein</fullName>
    </submittedName>
</protein>
<keyword evidence="1" id="KW-0175">Coiled coil</keyword>
<accession>A0AAV9WVW0</accession>
<reference evidence="3 4" key="1">
    <citation type="submission" date="2019-10" db="EMBL/GenBank/DDBJ databases">
        <authorList>
            <person name="Palmer J.M."/>
        </authorList>
    </citation>
    <scope>NUCLEOTIDE SEQUENCE [LARGE SCALE GENOMIC DNA]</scope>
    <source>
        <strain evidence="3 4">TWF694</strain>
    </source>
</reference>
<name>A0AAV9WVW0_9PEZI</name>
<dbReference type="Proteomes" id="UP001365542">
    <property type="component" value="Unassembled WGS sequence"/>
</dbReference>
<gene>
    <name evidence="3" type="ORF">TWF694_004682</name>
</gene>
<evidence type="ECO:0000256" key="2">
    <source>
        <dbReference type="SAM" id="MobiDB-lite"/>
    </source>
</evidence>
<feature type="coiled-coil region" evidence="1">
    <location>
        <begin position="694"/>
        <end position="721"/>
    </location>
</feature>
<sequence length="804" mass="91213">MANILLTGIYPESDLDAIEVVLEFVASIQSDEAYTSDFEWNWREELSIGVRGKVGDMKLKISPKDRGSSPASPDSLDPLIDTRLKFIYNGPAIWDDEMFDPEYFERITAFQGPLDGICLVMKDWPPDGDYRLSRWLEWVTFYEEILAPTIDHEVDIYVLFLYKAQEDHMKSISATATTSGVRCFVVGQDDGMFKSGKSAIDSTSLSCWLMTLAVDVNLKETPSVPGTSTTFEEVITPGRNELDSGDPLAGFDLAAYGFNTEVEDDEEFEEPVLADLADDDPLAGINMAGFKLEYESDEEDDDEPKHIPTEIDSKRCESPTTEDEEDPPDTAEDALGERLGRPSPLNIQSHDLSKRKPMRLGQVHRFLRSIILDLKNIFKKETDTMESKCSSIRKSLDHTETRISNLLEDQSSSQRQYDSLFVSTRLISGKVVSRRHDFRLLDPSPRTFSFDEKVEFPIRDVKVITITGKQDPKIWGPDPNDLYRFIGKVKNDIYRSARCEFQLLGYEKDVLAQTIQDLDNEIKNLTKIIKECNDDRDSLKEELAAIEGQISEVEVRLWACDLDIAALDNSGSLAWNMTKMKGHLKEHNIYGIIQEYELCSYARMSFHSFDKKELTEYKSLLREQEEAQILFYAGLHELSTSLAGSETKTKDLLNNIGNLTDGLELKQKYDNFVKKNNRDLAQLKQQKRLWPPHISELEELAEEAKKMIEKLDSDRIEAVEATLAFQEKMKTEFSRIQGEPIVAVESAQHEANFQVEVVDQMKKVLDGELLSVGAYSTMKYHKTTQEGLLALRDGIASVTSAPTI</sequence>
<organism evidence="3 4">
    <name type="scientific">Orbilia ellipsospora</name>
    <dbReference type="NCBI Taxonomy" id="2528407"/>
    <lineage>
        <taxon>Eukaryota</taxon>
        <taxon>Fungi</taxon>
        <taxon>Dikarya</taxon>
        <taxon>Ascomycota</taxon>
        <taxon>Pezizomycotina</taxon>
        <taxon>Orbiliomycetes</taxon>
        <taxon>Orbiliales</taxon>
        <taxon>Orbiliaceae</taxon>
        <taxon>Orbilia</taxon>
    </lineage>
</organism>
<evidence type="ECO:0000256" key="1">
    <source>
        <dbReference type="SAM" id="Coils"/>
    </source>
</evidence>
<dbReference type="EMBL" id="JAVHJO010000015">
    <property type="protein sequence ID" value="KAK6527701.1"/>
    <property type="molecule type" value="Genomic_DNA"/>
</dbReference>
<dbReference type="AlphaFoldDB" id="A0AAV9WVW0"/>